<evidence type="ECO:0000256" key="1">
    <source>
        <dbReference type="ARBA" id="ARBA00022598"/>
    </source>
</evidence>
<dbReference type="InterPro" id="IPR045864">
    <property type="entry name" value="aa-tRNA-synth_II/BPL/LPL"/>
</dbReference>
<reference evidence="7 8" key="1">
    <citation type="submission" date="2013-11" db="EMBL/GenBank/DDBJ databases">
        <title>Genome sequencing of Stegodyphus mimosarum.</title>
        <authorList>
            <person name="Bechsgaard J."/>
        </authorList>
    </citation>
    <scope>NUCLEOTIDE SEQUENCE [LARGE SCALE GENOMIC DNA]</scope>
</reference>
<dbReference type="PRINTS" id="PR01042">
    <property type="entry name" value="TRNASYNTHASP"/>
</dbReference>
<keyword evidence="5" id="KW-0030">Aminoacyl-tRNA synthetase</keyword>
<dbReference type="STRING" id="407821.A0A087UIW9"/>
<evidence type="ECO:0000256" key="2">
    <source>
        <dbReference type="ARBA" id="ARBA00022741"/>
    </source>
</evidence>
<organism evidence="7 8">
    <name type="scientific">Stegodyphus mimosarum</name>
    <name type="common">African social velvet spider</name>
    <dbReference type="NCBI Taxonomy" id="407821"/>
    <lineage>
        <taxon>Eukaryota</taxon>
        <taxon>Metazoa</taxon>
        <taxon>Ecdysozoa</taxon>
        <taxon>Arthropoda</taxon>
        <taxon>Chelicerata</taxon>
        <taxon>Arachnida</taxon>
        <taxon>Araneae</taxon>
        <taxon>Araneomorphae</taxon>
        <taxon>Entelegynae</taxon>
        <taxon>Eresoidea</taxon>
        <taxon>Eresidae</taxon>
        <taxon>Stegodyphus</taxon>
    </lineage>
</organism>
<gene>
    <name evidence="7" type="ORF">X975_08060</name>
</gene>
<dbReference type="GO" id="GO:0005524">
    <property type="term" value="F:ATP binding"/>
    <property type="evidence" value="ECO:0007669"/>
    <property type="project" value="UniProtKB-KW"/>
</dbReference>
<protein>
    <submittedName>
        <fullName evidence="7">Putative asparagine--tRNA ligase, mitochondrial</fullName>
    </submittedName>
</protein>
<dbReference type="InterPro" id="IPR004364">
    <property type="entry name" value="Aa-tRNA-synt_II"/>
</dbReference>
<dbReference type="GO" id="GO:0006421">
    <property type="term" value="P:asparaginyl-tRNA aminoacylation"/>
    <property type="evidence" value="ECO:0007669"/>
    <property type="project" value="TreeGrafter"/>
</dbReference>
<dbReference type="GO" id="GO:0004816">
    <property type="term" value="F:asparagine-tRNA ligase activity"/>
    <property type="evidence" value="ECO:0007669"/>
    <property type="project" value="TreeGrafter"/>
</dbReference>
<dbReference type="SUPFAM" id="SSF55681">
    <property type="entry name" value="Class II aaRS and biotin synthetases"/>
    <property type="match status" value="1"/>
</dbReference>
<dbReference type="PANTHER" id="PTHR22594:SF34">
    <property type="entry name" value="ASPARAGINE--TRNA LIGASE, MITOCHONDRIAL-RELATED"/>
    <property type="match status" value="1"/>
</dbReference>
<dbReference type="EMBL" id="KK120001">
    <property type="protein sequence ID" value="KFM77308.1"/>
    <property type="molecule type" value="Genomic_DNA"/>
</dbReference>
<evidence type="ECO:0000313" key="7">
    <source>
        <dbReference type="EMBL" id="KFM77308.1"/>
    </source>
</evidence>
<evidence type="ECO:0000256" key="3">
    <source>
        <dbReference type="ARBA" id="ARBA00022840"/>
    </source>
</evidence>
<keyword evidence="2" id="KW-0547">Nucleotide-binding</keyword>
<dbReference type="OrthoDB" id="360585at2759"/>
<dbReference type="Gene3D" id="3.30.930.10">
    <property type="entry name" value="Bira Bifunctional Protein, Domain 2"/>
    <property type="match status" value="1"/>
</dbReference>
<dbReference type="InterPro" id="IPR002312">
    <property type="entry name" value="Asp/Asn-tRNA-synth_IIb"/>
</dbReference>
<keyword evidence="3" id="KW-0067">ATP-binding</keyword>
<keyword evidence="1 7" id="KW-0436">Ligase</keyword>
<dbReference type="AlphaFoldDB" id="A0A087UIW9"/>
<dbReference type="Proteomes" id="UP000054359">
    <property type="component" value="Unassembled WGS sequence"/>
</dbReference>
<evidence type="ECO:0000313" key="8">
    <source>
        <dbReference type="Proteomes" id="UP000054359"/>
    </source>
</evidence>
<keyword evidence="4" id="KW-0648">Protein biosynthesis</keyword>
<dbReference type="GO" id="GO:0005739">
    <property type="term" value="C:mitochondrion"/>
    <property type="evidence" value="ECO:0007669"/>
    <property type="project" value="TreeGrafter"/>
</dbReference>
<sequence length="106" mass="12171">MFPSSLKPFYMKSDENGMAHCFDLFAAYGGEVCGGSLREDNEEILRKKYQFYESGSLLWYLDLRKYGTVPHGGFGIGFDRLLQSILGIPNIRDVIPFPRRKYDCIC</sequence>
<feature type="domain" description="Aminoacyl-tRNA synthetase class II (D/K/N)" evidence="6">
    <location>
        <begin position="2"/>
        <end position="100"/>
    </location>
</feature>
<feature type="non-terminal residue" evidence="7">
    <location>
        <position position="106"/>
    </location>
</feature>
<dbReference type="PANTHER" id="PTHR22594">
    <property type="entry name" value="ASPARTYL/LYSYL-TRNA SYNTHETASE"/>
    <property type="match status" value="1"/>
</dbReference>
<evidence type="ECO:0000256" key="5">
    <source>
        <dbReference type="ARBA" id="ARBA00023146"/>
    </source>
</evidence>
<accession>A0A087UIW9</accession>
<proteinExistence type="predicted"/>
<name>A0A087UIW9_STEMI</name>
<evidence type="ECO:0000256" key="4">
    <source>
        <dbReference type="ARBA" id="ARBA00022917"/>
    </source>
</evidence>
<evidence type="ECO:0000259" key="6">
    <source>
        <dbReference type="Pfam" id="PF00152"/>
    </source>
</evidence>
<keyword evidence="8" id="KW-1185">Reference proteome</keyword>
<dbReference type="OMA" id="TFEAKPK"/>
<dbReference type="Pfam" id="PF00152">
    <property type="entry name" value="tRNA-synt_2"/>
    <property type="match status" value="1"/>
</dbReference>